<proteinExistence type="predicted"/>
<feature type="domain" description="DUF3071" evidence="2">
    <location>
        <begin position="1"/>
        <end position="184"/>
    </location>
</feature>
<evidence type="ECO:0000256" key="1">
    <source>
        <dbReference type="SAM" id="MobiDB-lite"/>
    </source>
</evidence>
<evidence type="ECO:0000313" key="3">
    <source>
        <dbReference type="EMBL" id="UNK44648.1"/>
    </source>
</evidence>
<keyword evidence="4" id="KW-1185">Reference proteome</keyword>
<feature type="compositionally biased region" description="Acidic residues" evidence="1">
    <location>
        <begin position="242"/>
        <end position="251"/>
    </location>
</feature>
<evidence type="ECO:0000313" key="4">
    <source>
        <dbReference type="Proteomes" id="UP000829069"/>
    </source>
</evidence>
<gene>
    <name evidence="3" type="primary">sepH</name>
    <name evidence="3" type="ORF">MNQ99_11715</name>
</gene>
<accession>A0ABY3W7V4</accession>
<feature type="region of interest" description="Disordered" evidence="1">
    <location>
        <begin position="354"/>
        <end position="482"/>
    </location>
</feature>
<dbReference type="NCBIfam" id="NF040712">
    <property type="entry name" value="SepH"/>
    <property type="match status" value="1"/>
</dbReference>
<feature type="compositionally biased region" description="Acidic residues" evidence="1">
    <location>
        <begin position="363"/>
        <end position="389"/>
    </location>
</feature>
<feature type="compositionally biased region" description="Low complexity" evidence="1">
    <location>
        <begin position="433"/>
        <end position="443"/>
    </location>
</feature>
<name>A0ABY3W7V4_9MICC</name>
<dbReference type="Pfam" id="PF11268">
    <property type="entry name" value="DUF3071"/>
    <property type="match status" value="1"/>
</dbReference>
<reference evidence="3 4" key="1">
    <citation type="submission" date="2022-03" db="EMBL/GenBank/DDBJ databases">
        <title>Isotopic signatures of nitrous oxide derived from detoxification processes.</title>
        <authorList>
            <person name="Behrendt U."/>
            <person name="Buchen C."/>
            <person name="Well R."/>
            <person name="Ulrich A."/>
            <person name="Rohe L."/>
            <person name="Kolb S."/>
            <person name="Schloter M."/>
            <person name="Horn M.A."/>
            <person name="Augustin J."/>
        </authorList>
    </citation>
    <scope>NUCLEOTIDE SEQUENCE [LARGE SCALE GENOMIC DNA]</scope>
    <source>
        <strain evidence="3 4">S4-C24</strain>
    </source>
</reference>
<protein>
    <submittedName>
        <fullName evidence="3">Septation protein SepH</fullName>
    </submittedName>
</protein>
<dbReference type="InterPro" id="IPR047682">
    <property type="entry name" value="SepH-like"/>
</dbReference>
<sequence>MQDLRLVGVHEDGEHLLLSAGGDDYRLTIDEALRTAVFRPTTTRAPGAGEPAEAGLSPREIQARIRAGATAEEVAAESGLGLERIRRYESPVLAERHYIVEQARNVEVAGPLPGHDGYRSAFGDEPATLGGMVDHRIHAFGIEPDSMNWDSWRRNDGTWEIVASFPVPAAPATESIGEEPPARWIFHAARRTIQNANRWAQQLSELETVEGPVPGRRLKAVTDHVFDFEADSVADLDPADKQEDEQSAESEELLEVLRSRRGQRLGVDEDADDALALMLTQGPVPAAHPRDSFERDSLEHDSFDEADHHDDEPAVRPRAGFPLTLAPAYDDGSFSSLDLDHGISTLTHEITLSGAPEFLRDEPAEDTDGDDHESYDYIAEEAEDDDEARDDAQAAHSSTAHPAEELRPSTAPVKTVPEAKASVWDKNRAEQVGSGTARSASATDADDADGADSAPEPPKRTIKPKRSSVPSWDEIVFGKKHD</sequence>
<dbReference type="InterPro" id="IPR021421">
    <property type="entry name" value="DUF3071"/>
</dbReference>
<evidence type="ECO:0000259" key="2">
    <source>
        <dbReference type="Pfam" id="PF11268"/>
    </source>
</evidence>
<organism evidence="3 4">
    <name type="scientific">Arthrobacter sulfonylureivorans</name>
    <dbReference type="NCBI Taxonomy" id="2486855"/>
    <lineage>
        <taxon>Bacteria</taxon>
        <taxon>Bacillati</taxon>
        <taxon>Actinomycetota</taxon>
        <taxon>Actinomycetes</taxon>
        <taxon>Micrococcales</taxon>
        <taxon>Micrococcaceae</taxon>
        <taxon>Arthrobacter</taxon>
    </lineage>
</organism>
<dbReference type="RefSeq" id="WP_241913069.1">
    <property type="nucleotide sequence ID" value="NZ_CP093326.1"/>
</dbReference>
<feature type="region of interest" description="Disordered" evidence="1">
    <location>
        <begin position="231"/>
        <end position="251"/>
    </location>
</feature>
<dbReference type="Proteomes" id="UP000829069">
    <property type="component" value="Chromosome"/>
</dbReference>
<dbReference type="EMBL" id="CP093326">
    <property type="protein sequence ID" value="UNK44648.1"/>
    <property type="molecule type" value="Genomic_DNA"/>
</dbReference>